<protein>
    <submittedName>
        <fullName evidence="2">Uncharacterized protein</fullName>
    </submittedName>
</protein>
<keyword evidence="1" id="KW-0472">Membrane</keyword>
<accession>A0AAD7ZQX3</accession>
<keyword evidence="1" id="KW-1133">Transmembrane helix</keyword>
<feature type="non-terminal residue" evidence="2">
    <location>
        <position position="1"/>
    </location>
</feature>
<dbReference type="EMBL" id="JASPKZ010007323">
    <property type="protein sequence ID" value="KAJ9585006.1"/>
    <property type="molecule type" value="Genomic_DNA"/>
</dbReference>
<reference evidence="2" key="2">
    <citation type="submission" date="2023-05" db="EMBL/GenBank/DDBJ databases">
        <authorList>
            <person name="Fouks B."/>
        </authorList>
    </citation>
    <scope>NUCLEOTIDE SEQUENCE</scope>
    <source>
        <strain evidence="2">Stay&amp;Tobe</strain>
        <tissue evidence="2">Testes</tissue>
    </source>
</reference>
<comment type="caution">
    <text evidence="2">The sequence shown here is derived from an EMBL/GenBank/DDBJ whole genome shotgun (WGS) entry which is preliminary data.</text>
</comment>
<evidence type="ECO:0000313" key="2">
    <source>
        <dbReference type="EMBL" id="KAJ9585006.1"/>
    </source>
</evidence>
<reference evidence="2" key="1">
    <citation type="journal article" date="2023" name="IScience">
        <title>Live-bearing cockroach genome reveals convergent evolutionary mechanisms linked to viviparity in insects and beyond.</title>
        <authorList>
            <person name="Fouks B."/>
            <person name="Harrison M.C."/>
            <person name="Mikhailova A.A."/>
            <person name="Marchal E."/>
            <person name="English S."/>
            <person name="Carruthers M."/>
            <person name="Jennings E.C."/>
            <person name="Chiamaka E.L."/>
            <person name="Frigard R.A."/>
            <person name="Pippel M."/>
            <person name="Attardo G.M."/>
            <person name="Benoit J.B."/>
            <person name="Bornberg-Bauer E."/>
            <person name="Tobe S.S."/>
        </authorList>
    </citation>
    <scope>NUCLEOTIDE SEQUENCE</scope>
    <source>
        <strain evidence="2">Stay&amp;Tobe</strain>
    </source>
</reference>
<dbReference type="AlphaFoldDB" id="A0AAD7ZQX3"/>
<proteinExistence type="predicted"/>
<gene>
    <name evidence="2" type="ORF">L9F63_020648</name>
</gene>
<name>A0AAD7ZQX3_DIPPU</name>
<feature type="non-terminal residue" evidence="2">
    <location>
        <position position="89"/>
    </location>
</feature>
<feature type="transmembrane region" description="Helical" evidence="1">
    <location>
        <begin position="65"/>
        <end position="86"/>
    </location>
</feature>
<organism evidence="2 3">
    <name type="scientific">Diploptera punctata</name>
    <name type="common">Pacific beetle cockroach</name>
    <dbReference type="NCBI Taxonomy" id="6984"/>
    <lineage>
        <taxon>Eukaryota</taxon>
        <taxon>Metazoa</taxon>
        <taxon>Ecdysozoa</taxon>
        <taxon>Arthropoda</taxon>
        <taxon>Hexapoda</taxon>
        <taxon>Insecta</taxon>
        <taxon>Pterygota</taxon>
        <taxon>Neoptera</taxon>
        <taxon>Polyneoptera</taxon>
        <taxon>Dictyoptera</taxon>
        <taxon>Blattodea</taxon>
        <taxon>Blaberoidea</taxon>
        <taxon>Blaberidae</taxon>
        <taxon>Diplopterinae</taxon>
        <taxon>Diploptera</taxon>
    </lineage>
</organism>
<dbReference type="Proteomes" id="UP001233999">
    <property type="component" value="Unassembled WGS sequence"/>
</dbReference>
<keyword evidence="1" id="KW-0812">Transmembrane</keyword>
<evidence type="ECO:0000256" key="1">
    <source>
        <dbReference type="SAM" id="Phobius"/>
    </source>
</evidence>
<keyword evidence="3" id="KW-1185">Reference proteome</keyword>
<evidence type="ECO:0000313" key="3">
    <source>
        <dbReference type="Proteomes" id="UP001233999"/>
    </source>
</evidence>
<sequence>EITNITKKKYVILTVFFLLNVNKISDFFHLSRKLKSFELANLVLFYNGQIALFRKLIFPRNLYELFELFVSLNFFLFLFICSSRFFSFV</sequence>